<dbReference type="Proteomes" id="UP000564536">
    <property type="component" value="Unassembled WGS sequence"/>
</dbReference>
<comment type="caution">
    <text evidence="1">The sequence shown here is derived from an EMBL/GenBank/DDBJ whole genome shotgun (WGS) entry which is preliminary data.</text>
</comment>
<evidence type="ECO:0000313" key="2">
    <source>
        <dbReference type="Proteomes" id="UP000564536"/>
    </source>
</evidence>
<dbReference type="EMBL" id="JAARRL010000024">
    <property type="protein sequence ID" value="MBC1501510.1"/>
    <property type="molecule type" value="Genomic_DNA"/>
</dbReference>
<sequence length="192" mass="21416">MRKIVVMIGLIISIFLVGCTPEQSKNETGVNQTMSNEDLVVEWAPLYTKNGDTLVDVNSKEYQTMLYNTKNIMFSDIKSESTVTLTTNGGVYIGGENAEGPFYLLTLLTNRTDKKITNLQYKIKVVSNADGTILGESGFDIPSNVYGEYVEPNIGYAALLPFPDNTFRTSGKVYLKEEITVYQEITYDTVED</sequence>
<proteinExistence type="predicted"/>
<protein>
    <recommendedName>
        <fullName evidence="3">Lipoprotein</fullName>
    </recommendedName>
</protein>
<name>A0A841Z8H2_9LIST</name>
<evidence type="ECO:0000313" key="1">
    <source>
        <dbReference type="EMBL" id="MBC1501510.1"/>
    </source>
</evidence>
<reference evidence="1 2" key="1">
    <citation type="submission" date="2020-03" db="EMBL/GenBank/DDBJ databases">
        <title>Soil Listeria distribution.</title>
        <authorList>
            <person name="Liao J."/>
            <person name="Wiedmann M."/>
        </authorList>
    </citation>
    <scope>NUCLEOTIDE SEQUENCE [LARGE SCALE GENOMIC DNA]</scope>
    <source>
        <strain evidence="1 2">FSL L7-1523</strain>
    </source>
</reference>
<evidence type="ECO:0008006" key="3">
    <source>
        <dbReference type="Google" id="ProtNLM"/>
    </source>
</evidence>
<accession>A0A841Z8H2</accession>
<organism evidence="1 2">
    <name type="scientific">Listeria weihenstephanensis</name>
    <dbReference type="NCBI Taxonomy" id="1006155"/>
    <lineage>
        <taxon>Bacteria</taxon>
        <taxon>Bacillati</taxon>
        <taxon>Bacillota</taxon>
        <taxon>Bacilli</taxon>
        <taxon>Bacillales</taxon>
        <taxon>Listeriaceae</taxon>
        <taxon>Listeria</taxon>
    </lineage>
</organism>
<dbReference type="RefSeq" id="WP_185426883.1">
    <property type="nucleotide sequence ID" value="NZ_JAARRL010000024.1"/>
</dbReference>
<dbReference type="PROSITE" id="PS51257">
    <property type="entry name" value="PROKAR_LIPOPROTEIN"/>
    <property type="match status" value="1"/>
</dbReference>
<gene>
    <name evidence="1" type="ORF">HB943_12930</name>
</gene>
<dbReference type="AlphaFoldDB" id="A0A841Z8H2"/>